<dbReference type="AlphaFoldDB" id="F8Q490"/>
<evidence type="ECO:0000256" key="1">
    <source>
        <dbReference type="ARBA" id="ARBA00023002"/>
    </source>
</evidence>
<organism evidence="3">
    <name type="scientific">Serpula lacrymans var. lacrymans (strain S7.3)</name>
    <name type="common">Dry rot fungus</name>
    <dbReference type="NCBI Taxonomy" id="936435"/>
    <lineage>
        <taxon>Eukaryota</taxon>
        <taxon>Fungi</taxon>
        <taxon>Dikarya</taxon>
        <taxon>Basidiomycota</taxon>
        <taxon>Agaricomycotina</taxon>
        <taxon>Agaricomycetes</taxon>
        <taxon>Agaricomycetidae</taxon>
        <taxon>Boletales</taxon>
        <taxon>Coniophorineae</taxon>
        <taxon>Serpulaceae</taxon>
        <taxon>Serpula</taxon>
    </lineage>
</organism>
<protein>
    <submittedName>
        <fullName evidence="2">Uncharacterized protein</fullName>
    </submittedName>
</protein>
<keyword evidence="1" id="KW-0560">Oxidoreductase</keyword>
<dbReference type="InterPro" id="IPR025337">
    <property type="entry name" value="Questin_oxidase-like"/>
</dbReference>
<dbReference type="PANTHER" id="PTHR35870:SF1">
    <property type="entry name" value="PROTEIN, PUTATIVE (AFU_ORTHOLOGUE AFUA_5G03330)-RELATED"/>
    <property type="match status" value="1"/>
</dbReference>
<dbReference type="PANTHER" id="PTHR35870">
    <property type="entry name" value="PROTEIN, PUTATIVE (AFU_ORTHOLOGUE AFUA_5G03330)-RELATED"/>
    <property type="match status" value="1"/>
</dbReference>
<dbReference type="Pfam" id="PF14027">
    <property type="entry name" value="Questin_oxidase"/>
    <property type="match status" value="1"/>
</dbReference>
<dbReference type="GO" id="GO:0016491">
    <property type="term" value="F:oxidoreductase activity"/>
    <property type="evidence" value="ECO:0007669"/>
    <property type="project" value="UniProtKB-KW"/>
</dbReference>
<sequence length="487" mass="54342">MPLDLPATIKPGIVNFPGRTPETQETVQRLLADDRRENHCFFVASGLHNHLSHHLLAAYDLGASTKLLQDIYNEENKSQRPILSGSANDSIDEHQPQINRDNFEHYLGKQKYYSAFLSFFTAEIATHGVPDTLEALVFNPSVNKAESNMLSRFLAGAFHPFIQTGYGAEFDSDAMIAQGLAQASVHEALYPELFDFTSHETEDTIPKGGLPLLCILRQVYDSNILKPVMPYDPNALLSSRRKALMKDGRPEEIKRICRLWWKSTSAEDEVELGNKVEEFFWMSTLLLAATGKEGRKPRLDFFLMHVLNATIFLPSLLKIIPTKASRIKLLKGLLPVVVMYVLMRGRPRINPELLLSYTAVPRPPNFDEYMLQKPSASAIGGPCGTESYLNPWHGILVSVVHAPDAHTLKAIRTLYYAAQHYGHKAPGQVLGSSYNGKETHVGVEKLDGTVFVRAAGVIMDTLGWVSHGEGAGKWDYSGLGWEDAWKE</sequence>
<keyword evidence="3" id="KW-1185">Reference proteome</keyword>
<dbReference type="EMBL" id="GL945483">
    <property type="protein sequence ID" value="EGN96945.1"/>
    <property type="molecule type" value="Genomic_DNA"/>
</dbReference>
<reference evidence="3" key="1">
    <citation type="journal article" date="2011" name="Science">
        <title>The plant cell wall-decomposing machinery underlies the functional diversity of forest fungi.</title>
        <authorList>
            <person name="Eastwood D.C."/>
            <person name="Floudas D."/>
            <person name="Binder M."/>
            <person name="Majcherczyk A."/>
            <person name="Schneider P."/>
            <person name="Aerts A."/>
            <person name="Asiegbu F.O."/>
            <person name="Baker S.E."/>
            <person name="Barry K."/>
            <person name="Bendiksby M."/>
            <person name="Blumentritt M."/>
            <person name="Coutinho P.M."/>
            <person name="Cullen D."/>
            <person name="de Vries R.P."/>
            <person name="Gathman A."/>
            <person name="Goodell B."/>
            <person name="Henrissat B."/>
            <person name="Ihrmark K."/>
            <person name="Kauserud H."/>
            <person name="Kohler A."/>
            <person name="LaButti K."/>
            <person name="Lapidus A."/>
            <person name="Lavin J.L."/>
            <person name="Lee Y.-H."/>
            <person name="Lindquist E."/>
            <person name="Lilly W."/>
            <person name="Lucas S."/>
            <person name="Morin E."/>
            <person name="Murat C."/>
            <person name="Oguiza J.A."/>
            <person name="Park J."/>
            <person name="Pisabarro A.G."/>
            <person name="Riley R."/>
            <person name="Rosling A."/>
            <person name="Salamov A."/>
            <person name="Schmidt O."/>
            <person name="Schmutz J."/>
            <person name="Skrede I."/>
            <person name="Stenlid J."/>
            <person name="Wiebenga A."/>
            <person name="Xie X."/>
            <person name="Kuees U."/>
            <person name="Hibbett D.S."/>
            <person name="Hoffmeister D."/>
            <person name="Hoegberg N."/>
            <person name="Martin F."/>
            <person name="Grigoriev I.V."/>
            <person name="Watkinson S.C."/>
        </authorList>
    </citation>
    <scope>NUCLEOTIDE SEQUENCE [LARGE SCALE GENOMIC DNA]</scope>
    <source>
        <strain evidence="3">strain S7.3</strain>
    </source>
</reference>
<dbReference type="OrthoDB" id="10004862at2759"/>
<accession>F8Q490</accession>
<dbReference type="STRING" id="936435.F8Q490"/>
<proteinExistence type="predicted"/>
<evidence type="ECO:0000313" key="2">
    <source>
        <dbReference type="EMBL" id="EGN96945.1"/>
    </source>
</evidence>
<dbReference type="InParanoid" id="F8Q490"/>
<gene>
    <name evidence="2" type="ORF">SERLA73DRAFT_170292</name>
</gene>
<name>F8Q490_SERL3</name>
<evidence type="ECO:0000313" key="3">
    <source>
        <dbReference type="Proteomes" id="UP000008063"/>
    </source>
</evidence>
<dbReference type="Proteomes" id="UP000008063">
    <property type="component" value="Unassembled WGS sequence"/>
</dbReference>
<dbReference type="HOGENOM" id="CLU_019145_1_0_1"/>
<dbReference type="eggNOG" id="ENOG502S69W">
    <property type="taxonomic scope" value="Eukaryota"/>
</dbReference>
<dbReference type="OMA" id="KHHCFWG"/>